<sequence>ITWMQKGILVNQKYNKLIKNAPVNIDRYKFVIDKTRGKTVLDLGCIAHSLKVTETGPWLHKEIKKVAKTVVGVDVLEAEVKMLREKGYNIVCQNVESLGLQQKFDVIVCGDIIEHLFNVGGFLGSLYKHLDDNGIVIITTCNPFYVDQFLFCLLKGFPLVNPSHVCWYDPYTLFSCAERFGFNISGFYWLKDEFSLAHLATLSSAHQYDVFNQQWVKNTFYQKVYRKMVTTLFRVLYNPIKAIMKIQKVLHSSFLIVLTKEHIKST</sequence>
<evidence type="ECO:0008006" key="2">
    <source>
        <dbReference type="Google" id="ProtNLM"/>
    </source>
</evidence>
<comment type="caution">
    <text evidence="1">The sequence shown here is derived from an EMBL/GenBank/DDBJ whole genome shotgun (WGS) entry which is preliminary data.</text>
</comment>
<dbReference type="Gene3D" id="3.40.50.150">
    <property type="entry name" value="Vaccinia Virus protein VP39"/>
    <property type="match status" value="1"/>
</dbReference>
<dbReference type="Pfam" id="PF13489">
    <property type="entry name" value="Methyltransf_23"/>
    <property type="match status" value="1"/>
</dbReference>
<evidence type="ECO:0000313" key="1">
    <source>
        <dbReference type="EMBL" id="GAF75725.1"/>
    </source>
</evidence>
<gene>
    <name evidence="1" type="ORF">S01H1_13425</name>
</gene>
<accession>X0TI04</accession>
<dbReference type="CDD" id="cd02440">
    <property type="entry name" value="AdoMet_MTases"/>
    <property type="match status" value="1"/>
</dbReference>
<name>X0TI04_9ZZZZ</name>
<reference evidence="1" key="1">
    <citation type="journal article" date="2014" name="Front. Microbiol.">
        <title>High frequency of phylogenetically diverse reductive dehalogenase-homologous genes in deep subseafloor sedimentary metagenomes.</title>
        <authorList>
            <person name="Kawai M."/>
            <person name="Futagami T."/>
            <person name="Toyoda A."/>
            <person name="Takaki Y."/>
            <person name="Nishi S."/>
            <person name="Hori S."/>
            <person name="Arai W."/>
            <person name="Tsubouchi T."/>
            <person name="Morono Y."/>
            <person name="Uchiyama I."/>
            <person name="Ito T."/>
            <person name="Fujiyama A."/>
            <person name="Inagaki F."/>
            <person name="Takami H."/>
        </authorList>
    </citation>
    <scope>NUCLEOTIDE SEQUENCE</scope>
    <source>
        <strain evidence="1">Expedition CK06-06</strain>
    </source>
</reference>
<dbReference type="SUPFAM" id="SSF53335">
    <property type="entry name" value="S-adenosyl-L-methionine-dependent methyltransferases"/>
    <property type="match status" value="1"/>
</dbReference>
<feature type="non-terminal residue" evidence="1">
    <location>
        <position position="1"/>
    </location>
</feature>
<dbReference type="AlphaFoldDB" id="X0TI04"/>
<dbReference type="InterPro" id="IPR029063">
    <property type="entry name" value="SAM-dependent_MTases_sf"/>
</dbReference>
<organism evidence="1">
    <name type="scientific">marine sediment metagenome</name>
    <dbReference type="NCBI Taxonomy" id="412755"/>
    <lineage>
        <taxon>unclassified sequences</taxon>
        <taxon>metagenomes</taxon>
        <taxon>ecological metagenomes</taxon>
    </lineage>
</organism>
<dbReference type="EMBL" id="BARS01006925">
    <property type="protein sequence ID" value="GAF75725.1"/>
    <property type="molecule type" value="Genomic_DNA"/>
</dbReference>
<proteinExistence type="predicted"/>
<protein>
    <recommendedName>
        <fullName evidence="2">Methyltransferase type 11 domain-containing protein</fullName>
    </recommendedName>
</protein>